<dbReference type="PROSITE" id="PS50297">
    <property type="entry name" value="ANK_REP_REGION"/>
    <property type="match status" value="3"/>
</dbReference>
<keyword evidence="1" id="KW-0677">Repeat</keyword>
<evidence type="ECO:0000256" key="1">
    <source>
        <dbReference type="ARBA" id="ARBA00022737"/>
    </source>
</evidence>
<dbReference type="Pfam" id="PF12796">
    <property type="entry name" value="Ank_2"/>
    <property type="match status" value="2"/>
</dbReference>
<evidence type="ECO:0000313" key="5">
    <source>
        <dbReference type="EMBL" id="KAL3406560.1"/>
    </source>
</evidence>
<dbReference type="Proteomes" id="UP001627154">
    <property type="component" value="Unassembled WGS sequence"/>
</dbReference>
<keyword evidence="2 3" id="KW-0040">ANK repeat</keyword>
<accession>A0ABD2XMK1</accession>
<organism evidence="5 6">
    <name type="scientific">Trichogramma kaykai</name>
    <dbReference type="NCBI Taxonomy" id="54128"/>
    <lineage>
        <taxon>Eukaryota</taxon>
        <taxon>Metazoa</taxon>
        <taxon>Ecdysozoa</taxon>
        <taxon>Arthropoda</taxon>
        <taxon>Hexapoda</taxon>
        <taxon>Insecta</taxon>
        <taxon>Pterygota</taxon>
        <taxon>Neoptera</taxon>
        <taxon>Endopterygota</taxon>
        <taxon>Hymenoptera</taxon>
        <taxon>Apocrita</taxon>
        <taxon>Proctotrupomorpha</taxon>
        <taxon>Chalcidoidea</taxon>
        <taxon>Trichogrammatidae</taxon>
        <taxon>Trichogramma</taxon>
    </lineage>
</organism>
<protein>
    <submittedName>
        <fullName evidence="5">Uncharacterized protein</fullName>
    </submittedName>
</protein>
<dbReference type="Gene3D" id="1.25.40.20">
    <property type="entry name" value="Ankyrin repeat-containing domain"/>
    <property type="match status" value="3"/>
</dbReference>
<evidence type="ECO:0000256" key="2">
    <source>
        <dbReference type="ARBA" id="ARBA00023043"/>
    </source>
</evidence>
<dbReference type="PANTHER" id="PTHR24123">
    <property type="entry name" value="ANKYRIN REPEAT-CONTAINING"/>
    <property type="match status" value="1"/>
</dbReference>
<dbReference type="EMBL" id="JBJJXI010000018">
    <property type="protein sequence ID" value="KAL3406560.1"/>
    <property type="molecule type" value="Genomic_DNA"/>
</dbReference>
<name>A0ABD2XMK1_9HYME</name>
<reference evidence="5 6" key="1">
    <citation type="journal article" date="2024" name="bioRxiv">
        <title>A reference genome for Trichogramma kaykai: A tiny desert-dwelling parasitoid wasp with competing sex-ratio distorters.</title>
        <authorList>
            <person name="Culotta J."/>
            <person name="Lindsey A.R."/>
        </authorList>
    </citation>
    <scope>NUCLEOTIDE SEQUENCE [LARGE SCALE GENOMIC DNA]</scope>
    <source>
        <strain evidence="5 6">KSX58</strain>
    </source>
</reference>
<dbReference type="SUPFAM" id="SSF48403">
    <property type="entry name" value="Ankyrin repeat"/>
    <property type="match status" value="1"/>
</dbReference>
<evidence type="ECO:0000256" key="3">
    <source>
        <dbReference type="PROSITE-ProRule" id="PRU00023"/>
    </source>
</evidence>
<dbReference type="InterPro" id="IPR002110">
    <property type="entry name" value="Ankyrin_rpt"/>
</dbReference>
<dbReference type="AlphaFoldDB" id="A0ABD2XMK1"/>
<comment type="caution">
    <text evidence="5">The sequence shown here is derived from an EMBL/GenBank/DDBJ whole genome shotgun (WGS) entry which is preliminary data.</text>
</comment>
<dbReference type="PANTHER" id="PTHR24123:SF141">
    <property type="entry name" value="ANKYRIN 2, ISOFORM U"/>
    <property type="match status" value="1"/>
</dbReference>
<proteinExistence type="predicted"/>
<gene>
    <name evidence="5" type="ORF">TKK_000728</name>
</gene>
<dbReference type="SMART" id="SM00248">
    <property type="entry name" value="ANK"/>
    <property type="match status" value="9"/>
</dbReference>
<dbReference type="InterPro" id="IPR036770">
    <property type="entry name" value="Ankyrin_rpt-contain_sf"/>
</dbReference>
<feature type="compositionally biased region" description="Basic and acidic residues" evidence="4">
    <location>
        <begin position="1"/>
        <end position="12"/>
    </location>
</feature>
<keyword evidence="6" id="KW-1185">Reference proteome</keyword>
<feature type="repeat" description="ANK" evidence="3">
    <location>
        <begin position="84"/>
        <end position="117"/>
    </location>
</feature>
<dbReference type="InterPro" id="IPR051165">
    <property type="entry name" value="Multifunctional_ANK_Repeat"/>
</dbReference>
<evidence type="ECO:0000313" key="6">
    <source>
        <dbReference type="Proteomes" id="UP001627154"/>
    </source>
</evidence>
<feature type="repeat" description="ANK" evidence="3">
    <location>
        <begin position="368"/>
        <end position="394"/>
    </location>
</feature>
<feature type="region of interest" description="Disordered" evidence="4">
    <location>
        <begin position="1"/>
        <end position="20"/>
    </location>
</feature>
<evidence type="ECO:0000256" key="4">
    <source>
        <dbReference type="SAM" id="MobiDB-lite"/>
    </source>
</evidence>
<dbReference type="PROSITE" id="PS50088">
    <property type="entry name" value="ANK_REPEAT"/>
    <property type="match status" value="3"/>
</dbReference>
<sequence length="480" mass="54993">MDRPKLDEDGKPRVHRTTPLHSMPTCEREEKIRQLFKIYNKFDLNYADDHGLTHFHIACILRFEGIVTEFLEAGQDPNCIYPETGDSALHLIVKKDCSNDVIELLLRKSANPNLANAEGLTPLHIICKNYSKKIDLVNVILAQLRQISSTTGRRPRQVRKGADPNVANAEGLTSLHIICKMNYCDEDLVEILFQLSNELNHPLQLDVQDELGNTPLHLLFQFFSKPHHDRVRVQKKTAELLLRNGANLNCPSKDGFYPLQSICRRFKDDDLVEIFFKVCDEIHQSVHLDGQDNVYGKAALHWALYSGHKNVTRFLLRRGANPNLNDSQRSTPLHEICKEKKDEGLAKLLFEMNDERRRPVQVNAIDDEGRTPLKLAAGSFLPRVVVLLLDYGSDSSDIIFPATSYFDREHRNMWRRFDKFEIVSGVLAIAERLEKSGYELERSDAEIIMKYFAEFGVQFRHEHFEEVCVGVGCRCDKGLG</sequence>
<feature type="repeat" description="ANK" evidence="3">
    <location>
        <begin position="295"/>
        <end position="327"/>
    </location>
</feature>